<feature type="active site" evidence="7">
    <location>
        <position position="105"/>
    </location>
</feature>
<feature type="active site" evidence="7">
    <location>
        <position position="213"/>
    </location>
</feature>
<evidence type="ECO:0000256" key="4">
    <source>
        <dbReference type="ARBA" id="ARBA00023315"/>
    </source>
</evidence>
<dbReference type="PIRSF" id="PIRSF000446">
    <property type="entry name" value="Mct"/>
    <property type="match status" value="1"/>
</dbReference>
<dbReference type="AlphaFoldDB" id="A0A4R5LXY8"/>
<dbReference type="InterPro" id="IPR001227">
    <property type="entry name" value="Ac_transferase_dom_sf"/>
</dbReference>
<dbReference type="Proteomes" id="UP000295722">
    <property type="component" value="Unassembled WGS sequence"/>
</dbReference>
<sequence>MFMQERESSFERVISDHVFLFPGQGNPAIGMGAEVCDVSPATTAVWDCASDYSGVDVRKLCRRGPMTRLTRTRFQQLAVTTVSVAMFERLREFMAIERPVFAGHSAGEYAALYAAGAFDMPMLFKAITARANLMEEMAEASDGAMYVVKGIDRSTLQGLLDESGAGAGVQIANDNSPRQQVLSGTASDVKAMIAELQRAGYDVVKLPVNGAWHSNLMAPAVPRLREALRALAVRKPVHPVYMNLSAGVEEDVDVIVENLCGHLTQTVRWRETMDAMLSRGRTSFAEMGAKRMLTHMLASHYPAGAQLDVSCFDDWSARCEPAESVC</sequence>
<proteinExistence type="inferred from homology"/>
<evidence type="ECO:0000313" key="10">
    <source>
        <dbReference type="Proteomes" id="UP000295722"/>
    </source>
</evidence>
<keyword evidence="3 6" id="KW-0808">Transferase</keyword>
<dbReference type="EMBL" id="SMRP01000051">
    <property type="protein sequence ID" value="TDG17131.1"/>
    <property type="molecule type" value="Genomic_DNA"/>
</dbReference>
<evidence type="ECO:0000256" key="1">
    <source>
        <dbReference type="ARBA" id="ARBA00013258"/>
    </source>
</evidence>
<comment type="similarity">
    <text evidence="6">Belongs to the fabD family.</text>
</comment>
<evidence type="ECO:0000313" key="9">
    <source>
        <dbReference type="EMBL" id="TDG17131.1"/>
    </source>
</evidence>
<keyword evidence="4 6" id="KW-0012">Acyltransferase</keyword>
<dbReference type="InterPro" id="IPR050858">
    <property type="entry name" value="Mal-CoA-ACP_Trans/PKS_FabD"/>
</dbReference>
<keyword evidence="10" id="KW-1185">Reference proteome</keyword>
<dbReference type="PANTHER" id="PTHR42681">
    <property type="entry name" value="MALONYL-COA-ACYL CARRIER PROTEIN TRANSACYLASE, MITOCHONDRIAL"/>
    <property type="match status" value="1"/>
</dbReference>
<evidence type="ECO:0000256" key="6">
    <source>
        <dbReference type="PIRNR" id="PIRNR000446"/>
    </source>
</evidence>
<evidence type="ECO:0000259" key="8">
    <source>
        <dbReference type="SMART" id="SM00827"/>
    </source>
</evidence>
<dbReference type="PANTHER" id="PTHR42681:SF1">
    <property type="entry name" value="MALONYL-COA-ACYL CARRIER PROTEIN TRANSACYLASE, MITOCHONDRIAL"/>
    <property type="match status" value="1"/>
</dbReference>
<dbReference type="Gene3D" id="3.40.366.10">
    <property type="entry name" value="Malonyl-Coenzyme A Acyl Carrier Protein, domain 2"/>
    <property type="match status" value="1"/>
</dbReference>
<dbReference type="InterPro" id="IPR024925">
    <property type="entry name" value="Malonyl_CoA-ACP_transAc"/>
</dbReference>
<gene>
    <name evidence="9" type="ORF">EYW47_39055</name>
</gene>
<evidence type="ECO:0000256" key="7">
    <source>
        <dbReference type="PIRSR" id="PIRSR000446-1"/>
    </source>
</evidence>
<dbReference type="EC" id="2.3.1.39" evidence="1 6"/>
<dbReference type="Gene3D" id="3.30.70.250">
    <property type="entry name" value="Malonyl-CoA ACP transacylase, ACP-binding"/>
    <property type="match status" value="1"/>
</dbReference>
<accession>A0A4R5LXY8</accession>
<dbReference type="InterPro" id="IPR016035">
    <property type="entry name" value="Acyl_Trfase/lysoPLipase"/>
</dbReference>
<organism evidence="9 10">
    <name type="scientific">Paraburkholderia silviterrae</name>
    <dbReference type="NCBI Taxonomy" id="2528715"/>
    <lineage>
        <taxon>Bacteria</taxon>
        <taxon>Pseudomonadati</taxon>
        <taxon>Pseudomonadota</taxon>
        <taxon>Betaproteobacteria</taxon>
        <taxon>Burkholderiales</taxon>
        <taxon>Burkholderiaceae</taxon>
        <taxon>Paraburkholderia</taxon>
    </lineage>
</organism>
<dbReference type="GO" id="GO:0006633">
    <property type="term" value="P:fatty acid biosynthetic process"/>
    <property type="evidence" value="ECO:0007669"/>
    <property type="project" value="TreeGrafter"/>
</dbReference>
<dbReference type="RefSeq" id="WP_133200144.1">
    <property type="nucleotide sequence ID" value="NZ_JBHUCW010000008.1"/>
</dbReference>
<protein>
    <recommendedName>
        <fullName evidence="2 6">Malonyl CoA-acyl carrier protein transacylase</fullName>
        <ecNumber evidence="1 6">2.3.1.39</ecNumber>
    </recommendedName>
</protein>
<evidence type="ECO:0000256" key="5">
    <source>
        <dbReference type="ARBA" id="ARBA00048462"/>
    </source>
</evidence>
<dbReference type="SUPFAM" id="SSF52151">
    <property type="entry name" value="FabD/lysophospholipase-like"/>
    <property type="match status" value="1"/>
</dbReference>
<dbReference type="InterPro" id="IPR014043">
    <property type="entry name" value="Acyl_transferase_dom"/>
</dbReference>
<reference evidence="9 10" key="1">
    <citation type="submission" date="2019-03" db="EMBL/GenBank/DDBJ databases">
        <title>Paraburkholderia sp. 4M-K11, isolated from subtropical forest soil.</title>
        <authorList>
            <person name="Gao Z.-H."/>
            <person name="Qiu L.-H."/>
        </authorList>
    </citation>
    <scope>NUCLEOTIDE SEQUENCE [LARGE SCALE GENOMIC DNA]</scope>
    <source>
        <strain evidence="9 10">4M-K11</strain>
    </source>
</reference>
<dbReference type="OrthoDB" id="9808564at2"/>
<evidence type="ECO:0000256" key="3">
    <source>
        <dbReference type="ARBA" id="ARBA00022679"/>
    </source>
</evidence>
<feature type="domain" description="Malonyl-CoA:ACP transacylase (MAT)" evidence="8">
    <location>
        <begin position="20"/>
        <end position="313"/>
    </location>
</feature>
<dbReference type="InterPro" id="IPR016036">
    <property type="entry name" value="Malonyl_transacylase_ACP-bd"/>
</dbReference>
<comment type="caution">
    <text evidence="9">The sequence shown here is derived from an EMBL/GenBank/DDBJ whole genome shotgun (WGS) entry which is preliminary data.</text>
</comment>
<dbReference type="GO" id="GO:0005829">
    <property type="term" value="C:cytosol"/>
    <property type="evidence" value="ECO:0007669"/>
    <property type="project" value="TreeGrafter"/>
</dbReference>
<dbReference type="GO" id="GO:0004314">
    <property type="term" value="F:[acyl-carrier-protein] S-malonyltransferase activity"/>
    <property type="evidence" value="ECO:0007669"/>
    <property type="project" value="UniProtKB-EC"/>
</dbReference>
<name>A0A4R5LXY8_9BURK</name>
<dbReference type="SMART" id="SM00827">
    <property type="entry name" value="PKS_AT"/>
    <property type="match status" value="1"/>
</dbReference>
<dbReference type="SUPFAM" id="SSF55048">
    <property type="entry name" value="Probable ACP-binding domain of malonyl-CoA ACP transacylase"/>
    <property type="match status" value="1"/>
</dbReference>
<dbReference type="Pfam" id="PF00698">
    <property type="entry name" value="Acyl_transf_1"/>
    <property type="match status" value="1"/>
</dbReference>
<evidence type="ECO:0000256" key="2">
    <source>
        <dbReference type="ARBA" id="ARBA00018953"/>
    </source>
</evidence>
<comment type="catalytic activity">
    <reaction evidence="5 6">
        <text>holo-[ACP] + malonyl-CoA = malonyl-[ACP] + CoA</text>
        <dbReference type="Rhea" id="RHEA:41792"/>
        <dbReference type="Rhea" id="RHEA-COMP:9623"/>
        <dbReference type="Rhea" id="RHEA-COMP:9685"/>
        <dbReference type="ChEBI" id="CHEBI:57287"/>
        <dbReference type="ChEBI" id="CHEBI:57384"/>
        <dbReference type="ChEBI" id="CHEBI:64479"/>
        <dbReference type="ChEBI" id="CHEBI:78449"/>
        <dbReference type="EC" id="2.3.1.39"/>
    </reaction>
</comment>